<evidence type="ECO:0000313" key="2">
    <source>
        <dbReference type="Proteomes" id="UP000182373"/>
    </source>
</evidence>
<accession>A0AAC9P9A7</accession>
<gene>
    <name evidence="1" type="ORF">GbCGDNIH9_5060</name>
</gene>
<dbReference type="Proteomes" id="UP000182373">
    <property type="component" value="Chromosome"/>
</dbReference>
<organism evidence="1 2">
    <name type="scientific">Granulibacter bethesdensis</name>
    <dbReference type="NCBI Taxonomy" id="364410"/>
    <lineage>
        <taxon>Bacteria</taxon>
        <taxon>Pseudomonadati</taxon>
        <taxon>Pseudomonadota</taxon>
        <taxon>Alphaproteobacteria</taxon>
        <taxon>Acetobacterales</taxon>
        <taxon>Acetobacteraceae</taxon>
        <taxon>Granulibacter</taxon>
    </lineage>
</organism>
<reference evidence="2" key="1">
    <citation type="submission" date="2016-11" db="EMBL/GenBank/DDBJ databases">
        <title>Comparative genomic and phenotypic analysis of Granulibacter bethesdensis clinical isolates from patients with chronic granulomatous disease.</title>
        <authorList>
            <person name="Zarember K.A."/>
            <person name="Porcella S.F."/>
            <person name="Chu J."/>
            <person name="Ding L."/>
            <person name="Dahlstrom E."/>
            <person name="Barbian K."/>
            <person name="Martens C."/>
            <person name="Sykora L."/>
            <person name="Kramer S."/>
            <person name="Pettinato A.M."/>
            <person name="Hong H."/>
            <person name="Wald G."/>
            <person name="Berg L.J."/>
            <person name="Rogge L.S."/>
            <person name="Greenberg D.E."/>
            <person name="Falcone E.L."/>
            <person name="Neves J.F."/>
            <person name="Simoes M.J."/>
            <person name="Casal M."/>
            <person name="Rodriguez-Lopez F.C."/>
            <person name="Zelazny A."/>
            <person name="Gallin J.I."/>
            <person name="Holland S.M."/>
        </authorList>
    </citation>
    <scope>NUCLEOTIDE SEQUENCE [LARGE SCALE GENOMIC DNA]</scope>
    <source>
        <strain evidence="2">NIH9.1</strain>
    </source>
</reference>
<protein>
    <submittedName>
        <fullName evidence="1">Uncharacterized protein</fullName>
    </submittedName>
</protein>
<sequence>MMCNELILQSYQSSIYLLSITEMSPYAILPEIESYEKISGESTWKHRVIGFVEACCDTGIAEIDTGREISAQEAIDNLKNTDPESDDLLWYGYQLYSTIYGKELIKTFNIAGVKAPLSPSFLEWAKLHLLK</sequence>
<dbReference type="EMBL" id="CP018191">
    <property type="protein sequence ID" value="APH55055.1"/>
    <property type="molecule type" value="Genomic_DNA"/>
</dbReference>
<dbReference type="AlphaFoldDB" id="A0AAC9P9A7"/>
<evidence type="ECO:0000313" key="1">
    <source>
        <dbReference type="EMBL" id="APH55055.1"/>
    </source>
</evidence>
<name>A0AAC9P9A7_9PROT</name>
<proteinExistence type="predicted"/>